<evidence type="ECO:0000313" key="2">
    <source>
        <dbReference type="EnsemblPlants" id="Zm00001eb240390_P001"/>
    </source>
</evidence>
<dbReference type="Proteomes" id="UP000007305">
    <property type="component" value="Chromosome 5"/>
</dbReference>
<evidence type="ECO:0000313" key="3">
    <source>
        <dbReference type="Proteomes" id="UP000007305"/>
    </source>
</evidence>
<reference evidence="2" key="3">
    <citation type="submission" date="2021-05" db="UniProtKB">
        <authorList>
            <consortium name="EnsemblPlants"/>
        </authorList>
    </citation>
    <scope>IDENTIFICATION</scope>
    <source>
        <strain evidence="2">cv. B73</strain>
    </source>
</reference>
<dbReference type="Gramene" id="Zm00001eb240390_T001">
    <property type="protein sequence ID" value="Zm00001eb240390_P001"/>
    <property type="gene ID" value="Zm00001eb240390"/>
</dbReference>
<feature type="region of interest" description="Disordered" evidence="1">
    <location>
        <begin position="85"/>
        <end position="182"/>
    </location>
</feature>
<organism evidence="2 3">
    <name type="scientific">Zea mays</name>
    <name type="common">Maize</name>
    <dbReference type="NCBI Taxonomy" id="4577"/>
    <lineage>
        <taxon>Eukaryota</taxon>
        <taxon>Viridiplantae</taxon>
        <taxon>Streptophyta</taxon>
        <taxon>Embryophyta</taxon>
        <taxon>Tracheophyta</taxon>
        <taxon>Spermatophyta</taxon>
        <taxon>Magnoliopsida</taxon>
        <taxon>Liliopsida</taxon>
        <taxon>Poales</taxon>
        <taxon>Poaceae</taxon>
        <taxon>PACMAD clade</taxon>
        <taxon>Panicoideae</taxon>
        <taxon>Andropogonodae</taxon>
        <taxon>Andropogoneae</taxon>
        <taxon>Tripsacinae</taxon>
        <taxon>Zea</taxon>
    </lineage>
</organism>
<dbReference type="InParanoid" id="A0A804PHB3"/>
<dbReference type="GeneID" id="103627124"/>
<feature type="compositionally biased region" description="Polar residues" evidence="1">
    <location>
        <begin position="85"/>
        <end position="97"/>
    </location>
</feature>
<reference evidence="3" key="1">
    <citation type="journal article" date="2009" name="Science">
        <title>The B73 maize genome: complexity, diversity, and dynamics.</title>
        <authorList>
            <person name="Schnable P.S."/>
            <person name="Ware D."/>
            <person name="Fulton R.S."/>
            <person name="Stein J.C."/>
            <person name="Wei F."/>
            <person name="Pasternak S."/>
            <person name="Liang C."/>
            <person name="Zhang J."/>
            <person name="Fulton L."/>
            <person name="Graves T.A."/>
            <person name="Minx P."/>
            <person name="Reily A.D."/>
            <person name="Courtney L."/>
            <person name="Kruchowski S.S."/>
            <person name="Tomlinson C."/>
            <person name="Strong C."/>
            <person name="Delehaunty K."/>
            <person name="Fronick C."/>
            <person name="Courtney B."/>
            <person name="Rock S.M."/>
            <person name="Belter E."/>
            <person name="Du F."/>
            <person name="Kim K."/>
            <person name="Abbott R.M."/>
            <person name="Cotton M."/>
            <person name="Levy A."/>
            <person name="Marchetto P."/>
            <person name="Ochoa K."/>
            <person name="Jackson S.M."/>
            <person name="Gillam B."/>
            <person name="Chen W."/>
            <person name="Yan L."/>
            <person name="Higginbotham J."/>
            <person name="Cardenas M."/>
            <person name="Waligorski J."/>
            <person name="Applebaum E."/>
            <person name="Phelps L."/>
            <person name="Falcone J."/>
            <person name="Kanchi K."/>
            <person name="Thane T."/>
            <person name="Scimone A."/>
            <person name="Thane N."/>
            <person name="Henke J."/>
            <person name="Wang T."/>
            <person name="Ruppert J."/>
            <person name="Shah N."/>
            <person name="Rotter K."/>
            <person name="Hodges J."/>
            <person name="Ingenthron E."/>
            <person name="Cordes M."/>
            <person name="Kohlberg S."/>
            <person name="Sgro J."/>
            <person name="Delgado B."/>
            <person name="Mead K."/>
            <person name="Chinwalla A."/>
            <person name="Leonard S."/>
            <person name="Crouse K."/>
            <person name="Collura K."/>
            <person name="Kudrna D."/>
            <person name="Currie J."/>
            <person name="He R."/>
            <person name="Angelova A."/>
            <person name="Rajasekar S."/>
            <person name="Mueller T."/>
            <person name="Lomeli R."/>
            <person name="Scara G."/>
            <person name="Ko A."/>
            <person name="Delaney K."/>
            <person name="Wissotski M."/>
            <person name="Lopez G."/>
            <person name="Campos D."/>
            <person name="Braidotti M."/>
            <person name="Ashley E."/>
            <person name="Golser W."/>
            <person name="Kim H."/>
            <person name="Lee S."/>
            <person name="Lin J."/>
            <person name="Dujmic Z."/>
            <person name="Kim W."/>
            <person name="Talag J."/>
            <person name="Zuccolo A."/>
            <person name="Fan C."/>
            <person name="Sebastian A."/>
            <person name="Kramer M."/>
            <person name="Spiegel L."/>
            <person name="Nascimento L."/>
            <person name="Zutavern T."/>
            <person name="Miller B."/>
            <person name="Ambroise C."/>
            <person name="Muller S."/>
            <person name="Spooner W."/>
            <person name="Narechania A."/>
            <person name="Ren L."/>
            <person name="Wei S."/>
            <person name="Kumari S."/>
            <person name="Faga B."/>
            <person name="Levy M.J."/>
            <person name="McMahan L."/>
            <person name="Van Buren P."/>
            <person name="Vaughn M.W."/>
            <person name="Ying K."/>
            <person name="Yeh C.-T."/>
            <person name="Emrich S.J."/>
            <person name="Jia Y."/>
            <person name="Kalyanaraman A."/>
            <person name="Hsia A.-P."/>
            <person name="Barbazuk W.B."/>
            <person name="Baucom R.S."/>
            <person name="Brutnell T.P."/>
            <person name="Carpita N.C."/>
            <person name="Chaparro C."/>
            <person name="Chia J.-M."/>
            <person name="Deragon J.-M."/>
            <person name="Estill J.C."/>
            <person name="Fu Y."/>
            <person name="Jeddeloh J.A."/>
            <person name="Han Y."/>
            <person name="Lee H."/>
            <person name="Li P."/>
            <person name="Lisch D.R."/>
            <person name="Liu S."/>
            <person name="Liu Z."/>
            <person name="Nagel D.H."/>
            <person name="McCann M.C."/>
            <person name="SanMiguel P."/>
            <person name="Myers A.M."/>
            <person name="Nettleton D."/>
            <person name="Nguyen J."/>
            <person name="Penning B.W."/>
            <person name="Ponnala L."/>
            <person name="Schneider K.L."/>
            <person name="Schwartz D.C."/>
            <person name="Sharma A."/>
            <person name="Soderlund C."/>
            <person name="Springer N.M."/>
            <person name="Sun Q."/>
            <person name="Wang H."/>
            <person name="Waterman M."/>
            <person name="Westerman R."/>
            <person name="Wolfgruber T.K."/>
            <person name="Yang L."/>
            <person name="Yu Y."/>
            <person name="Zhang L."/>
            <person name="Zhou S."/>
            <person name="Zhu Q."/>
            <person name="Bennetzen J.L."/>
            <person name="Dawe R.K."/>
            <person name="Jiang J."/>
            <person name="Jiang N."/>
            <person name="Presting G.G."/>
            <person name="Wessler S.R."/>
            <person name="Aluru S."/>
            <person name="Martienssen R.A."/>
            <person name="Clifton S.W."/>
            <person name="McCombie W.R."/>
            <person name="Wing R.A."/>
            <person name="Wilson R.K."/>
        </authorList>
    </citation>
    <scope>NUCLEOTIDE SEQUENCE [LARGE SCALE GENOMIC DNA]</scope>
    <source>
        <strain evidence="3">cv. B73</strain>
    </source>
</reference>
<dbReference type="EnsemblPlants" id="Zm00001eb240390_T001">
    <property type="protein sequence ID" value="Zm00001eb240390_P001"/>
    <property type="gene ID" value="Zm00001eb240390"/>
</dbReference>
<keyword evidence="3" id="KW-1185">Reference proteome</keyword>
<sequence>MLLRSMLITARSPPSTSSFRNNLACSVVLLGTAATYPNSGRSDNGDRGGAGVGAGEFVPYRIQLIAEVSLAKLFADFASPVDTSALMQQNSPPNLSKSPVPETETIPPQETLGGGDDNIDLVDPRESVTGSEEPGLPEAAVMRKDMAAVSNKDGLPTRKDDDEDAASEPTTKPCDWHNKSIT</sequence>
<reference evidence="2" key="2">
    <citation type="submission" date="2019-07" db="EMBL/GenBank/DDBJ databases">
        <authorList>
            <person name="Seetharam A."/>
            <person name="Woodhouse M."/>
            <person name="Cannon E."/>
        </authorList>
    </citation>
    <scope>NUCLEOTIDE SEQUENCE [LARGE SCALE GENOMIC DNA]</scope>
    <source>
        <strain evidence="2">cv. B73</strain>
    </source>
</reference>
<dbReference type="RefSeq" id="XP_020394112.1">
    <property type="nucleotide sequence ID" value="XM_020538523.1"/>
</dbReference>
<dbReference type="KEGG" id="zma:103627124"/>
<protein>
    <submittedName>
        <fullName evidence="2">Uncharacterized protein</fullName>
    </submittedName>
</protein>
<gene>
    <name evidence="2" type="primary">LOC103627124</name>
</gene>
<dbReference type="AlphaFoldDB" id="A0A804PHB3"/>
<name>A0A804PHB3_MAIZE</name>
<accession>A0A804PHB3</accession>
<proteinExistence type="predicted"/>
<evidence type="ECO:0000256" key="1">
    <source>
        <dbReference type="SAM" id="MobiDB-lite"/>
    </source>
</evidence>